<dbReference type="AlphaFoldDB" id="A0A4S8JJY4"/>
<gene>
    <name evidence="1" type="ORF">C4D60_Mb01t01850</name>
</gene>
<comment type="caution">
    <text evidence="1">The sequence shown here is derived from an EMBL/GenBank/DDBJ whole genome shotgun (WGS) entry which is preliminary data.</text>
</comment>
<dbReference type="Proteomes" id="UP000317650">
    <property type="component" value="Chromosome 1"/>
</dbReference>
<protein>
    <submittedName>
        <fullName evidence="1">Uncharacterized protein</fullName>
    </submittedName>
</protein>
<reference evidence="1 2" key="1">
    <citation type="journal article" date="2019" name="Nat. Plants">
        <title>Genome sequencing of Musa balbisiana reveals subgenome evolution and function divergence in polyploid bananas.</title>
        <authorList>
            <person name="Yao X."/>
        </authorList>
    </citation>
    <scope>NUCLEOTIDE SEQUENCE [LARGE SCALE GENOMIC DNA]</scope>
    <source>
        <strain evidence="2">cv. DH-PKW</strain>
        <tissue evidence="1">Leaves</tissue>
    </source>
</reference>
<keyword evidence="2" id="KW-1185">Reference proteome</keyword>
<name>A0A4S8JJY4_MUSBA</name>
<proteinExistence type="predicted"/>
<evidence type="ECO:0000313" key="2">
    <source>
        <dbReference type="Proteomes" id="UP000317650"/>
    </source>
</evidence>
<organism evidence="1 2">
    <name type="scientific">Musa balbisiana</name>
    <name type="common">Banana</name>
    <dbReference type="NCBI Taxonomy" id="52838"/>
    <lineage>
        <taxon>Eukaryota</taxon>
        <taxon>Viridiplantae</taxon>
        <taxon>Streptophyta</taxon>
        <taxon>Embryophyta</taxon>
        <taxon>Tracheophyta</taxon>
        <taxon>Spermatophyta</taxon>
        <taxon>Magnoliopsida</taxon>
        <taxon>Liliopsida</taxon>
        <taxon>Zingiberales</taxon>
        <taxon>Musaceae</taxon>
        <taxon>Musa</taxon>
    </lineage>
</organism>
<evidence type="ECO:0000313" key="1">
    <source>
        <dbReference type="EMBL" id="THU62125.1"/>
    </source>
</evidence>
<dbReference type="EMBL" id="PYDT01000004">
    <property type="protein sequence ID" value="THU62125.1"/>
    <property type="molecule type" value="Genomic_DNA"/>
</dbReference>
<sequence>MPSSSIHQTLGFIRRRFCSSDGGRRGIVGSPETWSSGSEPNEFVDRFMVLEHVYLILLLQDFGHRTDPWMITQA</sequence>
<accession>A0A4S8JJY4</accession>